<evidence type="ECO:0000256" key="15">
    <source>
        <dbReference type="ARBA" id="ARBA00076004"/>
    </source>
</evidence>
<dbReference type="PRINTS" id="PR00934">
    <property type="entry name" value="XHISDIPTASE"/>
</dbReference>
<keyword evidence="8" id="KW-0170">Cobalt</keyword>
<evidence type="ECO:0000256" key="2">
    <source>
        <dbReference type="ARBA" id="ARBA00001947"/>
    </source>
</evidence>
<dbReference type="Pfam" id="PF01546">
    <property type="entry name" value="Peptidase_M20"/>
    <property type="match status" value="1"/>
</dbReference>
<dbReference type="InterPro" id="IPR001160">
    <property type="entry name" value="Peptidase_M20C"/>
</dbReference>
<keyword evidence="7" id="KW-0482">Metalloprotease</keyword>
<dbReference type="RefSeq" id="WP_087017764.1">
    <property type="nucleotide sequence ID" value="NZ_CP178353.1"/>
</dbReference>
<keyword evidence="6" id="KW-0862">Zinc</keyword>
<dbReference type="GO" id="GO:0006508">
    <property type="term" value="P:proteolysis"/>
    <property type="evidence" value="ECO:0007669"/>
    <property type="project" value="UniProtKB-KW"/>
</dbReference>
<evidence type="ECO:0000256" key="16">
    <source>
        <dbReference type="ARBA" id="ARBA00077688"/>
    </source>
</evidence>
<evidence type="ECO:0000256" key="13">
    <source>
        <dbReference type="ARBA" id="ARBA00071271"/>
    </source>
</evidence>
<keyword evidence="3" id="KW-0645">Protease</keyword>
<dbReference type="NCBIfam" id="TIGR01893">
    <property type="entry name" value="aa-his-dipept"/>
    <property type="match status" value="1"/>
</dbReference>
<evidence type="ECO:0000256" key="8">
    <source>
        <dbReference type="ARBA" id="ARBA00023285"/>
    </source>
</evidence>
<dbReference type="Pfam" id="PF07687">
    <property type="entry name" value="M20_dimer"/>
    <property type="match status" value="1"/>
</dbReference>
<dbReference type="Proteomes" id="UP000194903">
    <property type="component" value="Unassembled WGS sequence"/>
</dbReference>
<evidence type="ECO:0000259" key="18">
    <source>
        <dbReference type="Pfam" id="PF07687"/>
    </source>
</evidence>
<dbReference type="SUPFAM" id="SSF53187">
    <property type="entry name" value="Zn-dependent exopeptidases"/>
    <property type="match status" value="1"/>
</dbReference>
<evidence type="ECO:0000313" key="19">
    <source>
        <dbReference type="EMBL" id="OUM21629.1"/>
    </source>
</evidence>
<comment type="caution">
    <text evidence="19">The sequence shown here is derived from an EMBL/GenBank/DDBJ whole genome shotgun (WGS) entry which is preliminary data.</text>
</comment>
<feature type="domain" description="Peptidase M20 dimerisation" evidence="18">
    <location>
        <begin position="208"/>
        <end position="289"/>
    </location>
</feature>
<protein>
    <recommendedName>
        <fullName evidence="13">Cytosol non-specific dipeptidase</fullName>
        <ecNumber evidence="10">3.4.13.18</ecNumber>
    </recommendedName>
    <alternativeName>
        <fullName evidence="16">Aminoacyl-histidine dipeptidase</fullName>
    </alternativeName>
    <alternativeName>
        <fullName evidence="15">Beta-alanyl-histidine dipeptidase</fullName>
    </alternativeName>
    <alternativeName>
        <fullName evidence="14">Carnosinase</fullName>
    </alternativeName>
    <alternativeName>
        <fullName evidence="11">Peptidase D</fullName>
    </alternativeName>
    <alternativeName>
        <fullName evidence="17">Xaa-His dipeptidase</fullName>
    </alternativeName>
</protein>
<gene>
    <name evidence="19" type="ORF">CBW42_03445</name>
</gene>
<comment type="cofactor">
    <cofactor evidence="1">
        <name>Co(2+)</name>
        <dbReference type="ChEBI" id="CHEBI:48828"/>
    </cofactor>
</comment>
<evidence type="ECO:0000256" key="17">
    <source>
        <dbReference type="ARBA" id="ARBA00078074"/>
    </source>
</evidence>
<dbReference type="GO" id="GO:0046872">
    <property type="term" value="F:metal ion binding"/>
    <property type="evidence" value="ECO:0007669"/>
    <property type="project" value="UniProtKB-KW"/>
</dbReference>
<proteinExistence type="inferred from homology"/>
<evidence type="ECO:0000313" key="20">
    <source>
        <dbReference type="Proteomes" id="UP000194903"/>
    </source>
</evidence>
<dbReference type="CDD" id="cd03890">
    <property type="entry name" value="M20_pepD"/>
    <property type="match status" value="1"/>
</dbReference>
<sequence length="479" mass="51507">MAVLENLEPKRVFGFFEQMCAIPHGSGNTKAISDWLKAFADARGLEVHQDSMGNVIIIKEASAGYEKADPVIFQGHMDMVCEKAPGCTKDMQTEGLDLVTDGDTVYAEGTTLGGDDGIAVAMALAILDDPEIQHPRFEAVFTVDEEIGMLGAVDIDVSALKGRRMMNLDSENEGVFTVSCAGGNISRCILPVTRTPFDGTVLRLTVGGLQGGHSGVEIDKGRGNSNMLMGRVLYAVSKATDMRLICVNGGLKDNAISQETVAVIVAADADSVKTACAQMEAALKNEYRSTDAGVFTAVEQTEANALPMDAAGTQNALCLLTCAPNGIQAMSHEIDGLVQTSLNLGVLKTEEQQISASFCVRSSVETQKQMLVDRLSCLMSVLGGSVEVSGDYPGWEFQKDSALRDLMAEVYTEQYDEAPKIEAIHAGVECGMFAGKLPGLDCVSFGPDLTEIHTFRERMHIASVQRTWKLVVEILRRMK</sequence>
<dbReference type="InterPro" id="IPR002933">
    <property type="entry name" value="Peptidase_M20"/>
</dbReference>
<evidence type="ECO:0000256" key="12">
    <source>
        <dbReference type="ARBA" id="ARBA00061423"/>
    </source>
</evidence>
<dbReference type="EC" id="3.4.13.18" evidence="10"/>
<name>A0A252F783_9FIRM</name>
<comment type="catalytic activity">
    <reaction evidence="9">
        <text>Hydrolysis of dipeptides, preferentially hydrophobic dipeptides including prolyl amino acids.</text>
        <dbReference type="EC" id="3.4.13.18"/>
    </reaction>
</comment>
<evidence type="ECO:0000256" key="4">
    <source>
        <dbReference type="ARBA" id="ARBA00022723"/>
    </source>
</evidence>
<evidence type="ECO:0000256" key="10">
    <source>
        <dbReference type="ARBA" id="ARBA00038976"/>
    </source>
</evidence>
<keyword evidence="4" id="KW-0479">Metal-binding</keyword>
<keyword evidence="20" id="KW-1185">Reference proteome</keyword>
<keyword evidence="5" id="KW-0378">Hydrolase</keyword>
<evidence type="ECO:0000256" key="7">
    <source>
        <dbReference type="ARBA" id="ARBA00023049"/>
    </source>
</evidence>
<dbReference type="EMBL" id="NHOC01000002">
    <property type="protein sequence ID" value="OUM21629.1"/>
    <property type="molecule type" value="Genomic_DNA"/>
</dbReference>
<evidence type="ECO:0000256" key="1">
    <source>
        <dbReference type="ARBA" id="ARBA00001941"/>
    </source>
</evidence>
<reference evidence="19 20" key="1">
    <citation type="submission" date="2017-05" db="EMBL/GenBank/DDBJ databases">
        <title>Butyricicoccus porcorum sp. nov. a butyrate-producing bacterium from the swine intestinal tract.</title>
        <authorList>
            <person name="Trachsel J."/>
            <person name="Humphrey S."/>
            <person name="Allen H.K."/>
        </authorList>
    </citation>
    <scope>NUCLEOTIDE SEQUENCE [LARGE SCALE GENOMIC DNA]</scope>
    <source>
        <strain evidence="19">BB10</strain>
    </source>
</reference>
<organism evidence="19 20">
    <name type="scientific">Butyricicoccus porcorum</name>
    <dbReference type="NCBI Taxonomy" id="1945634"/>
    <lineage>
        <taxon>Bacteria</taxon>
        <taxon>Bacillati</taxon>
        <taxon>Bacillota</taxon>
        <taxon>Clostridia</taxon>
        <taxon>Eubacteriales</taxon>
        <taxon>Butyricicoccaceae</taxon>
        <taxon>Butyricicoccus</taxon>
    </lineage>
</organism>
<evidence type="ECO:0000256" key="14">
    <source>
        <dbReference type="ARBA" id="ARBA00075285"/>
    </source>
</evidence>
<comment type="similarity">
    <text evidence="12">Belongs to the peptidase M20C family.</text>
</comment>
<dbReference type="PANTHER" id="PTHR43501:SF1">
    <property type="entry name" value="CYTOSOL NON-SPECIFIC DIPEPTIDASE"/>
    <property type="match status" value="1"/>
</dbReference>
<dbReference type="InterPro" id="IPR011650">
    <property type="entry name" value="Peptidase_M20_dimer"/>
</dbReference>
<dbReference type="GO" id="GO:0070573">
    <property type="term" value="F:metallodipeptidase activity"/>
    <property type="evidence" value="ECO:0007669"/>
    <property type="project" value="TreeGrafter"/>
</dbReference>
<dbReference type="GO" id="GO:0005829">
    <property type="term" value="C:cytosol"/>
    <property type="evidence" value="ECO:0007669"/>
    <property type="project" value="TreeGrafter"/>
</dbReference>
<evidence type="ECO:0000256" key="11">
    <source>
        <dbReference type="ARBA" id="ARBA00044252"/>
    </source>
</evidence>
<accession>A0A252F783</accession>
<evidence type="ECO:0000256" key="9">
    <source>
        <dbReference type="ARBA" id="ARBA00036421"/>
    </source>
</evidence>
<dbReference type="FunFam" id="3.40.630.10:FF:000015">
    <property type="entry name" value="Aminoacyl-histidine dipeptidase PepD"/>
    <property type="match status" value="1"/>
</dbReference>
<evidence type="ECO:0000256" key="3">
    <source>
        <dbReference type="ARBA" id="ARBA00022670"/>
    </source>
</evidence>
<dbReference type="PANTHER" id="PTHR43501">
    <property type="entry name" value="CYTOSOL NON-SPECIFIC DIPEPTIDASE"/>
    <property type="match status" value="1"/>
</dbReference>
<evidence type="ECO:0000256" key="6">
    <source>
        <dbReference type="ARBA" id="ARBA00022833"/>
    </source>
</evidence>
<comment type="cofactor">
    <cofactor evidence="2">
        <name>Zn(2+)</name>
        <dbReference type="ChEBI" id="CHEBI:29105"/>
    </cofactor>
</comment>
<dbReference type="PIRSF" id="PIRSF016599">
    <property type="entry name" value="Xaa-His_dipept"/>
    <property type="match status" value="1"/>
</dbReference>
<dbReference type="FunFam" id="3.40.630.10:FF:000072">
    <property type="entry name" value="Aminoacyl-histidine dipeptidase"/>
    <property type="match status" value="1"/>
</dbReference>
<evidence type="ECO:0000256" key="5">
    <source>
        <dbReference type="ARBA" id="ARBA00022801"/>
    </source>
</evidence>
<dbReference type="Gene3D" id="3.40.630.10">
    <property type="entry name" value="Zn peptidases"/>
    <property type="match status" value="2"/>
</dbReference>
<dbReference type="AlphaFoldDB" id="A0A252F783"/>
<dbReference type="OrthoDB" id="9773892at2"/>